<protein>
    <submittedName>
        <fullName evidence="3">THAP-type domain-containing protein</fullName>
    </submittedName>
</protein>
<dbReference type="WBParaSite" id="HPBE_0001741301-mRNA-1">
    <property type="protein sequence ID" value="HPBE_0001741301-mRNA-1"/>
    <property type="gene ID" value="HPBE_0001741301"/>
</dbReference>
<dbReference type="OrthoDB" id="5830942at2759"/>
<keyword evidence="2" id="KW-1185">Reference proteome</keyword>
<proteinExistence type="predicted"/>
<accession>A0A183G6R7</accession>
<dbReference type="AlphaFoldDB" id="A0A183G6R7"/>
<sequence>MARASCAICRKNSTKTEMRIFSESKTKNAILIASLYASGYFSGQSVEGAYAEHCVRHKFICHEHFVQAAKFICGEMAVVGKHYTRINGGAYVASNDIPQHLVEFIDSLTRRIDVRPGCVRLLVVVEVKVEILRERRATLEGSQADNLSRALNALKNEEVEQSCLHFVSDVDLKASPAMVSASSSSAEESSSDSRKQHFLVEGGMLMRLIRFCPDCGRRLERAQLTAVGTAAVVRLSCRCSSGSIITKRWESQQRIDPHKNHAHFTGNVAASIASVTAGLRYADLQRWAEQMNLSLLPENR</sequence>
<reference evidence="1 2" key="1">
    <citation type="submission" date="2018-11" db="EMBL/GenBank/DDBJ databases">
        <authorList>
            <consortium name="Pathogen Informatics"/>
        </authorList>
    </citation>
    <scope>NUCLEOTIDE SEQUENCE [LARGE SCALE GENOMIC DNA]</scope>
</reference>
<reference evidence="3" key="2">
    <citation type="submission" date="2019-09" db="UniProtKB">
        <authorList>
            <consortium name="WormBaseParasite"/>
        </authorList>
    </citation>
    <scope>IDENTIFICATION</scope>
</reference>
<gene>
    <name evidence="1" type="ORF">HPBE_LOCUS17412</name>
</gene>
<dbReference type="EMBL" id="UZAH01029999">
    <property type="protein sequence ID" value="VDP08804.1"/>
    <property type="molecule type" value="Genomic_DNA"/>
</dbReference>
<evidence type="ECO:0000313" key="1">
    <source>
        <dbReference type="EMBL" id="VDP08804.1"/>
    </source>
</evidence>
<evidence type="ECO:0000313" key="3">
    <source>
        <dbReference type="WBParaSite" id="HPBE_0001741301-mRNA-1"/>
    </source>
</evidence>
<organism evidence="2 3">
    <name type="scientific">Heligmosomoides polygyrus</name>
    <name type="common">Parasitic roundworm</name>
    <dbReference type="NCBI Taxonomy" id="6339"/>
    <lineage>
        <taxon>Eukaryota</taxon>
        <taxon>Metazoa</taxon>
        <taxon>Ecdysozoa</taxon>
        <taxon>Nematoda</taxon>
        <taxon>Chromadorea</taxon>
        <taxon>Rhabditida</taxon>
        <taxon>Rhabditina</taxon>
        <taxon>Rhabditomorpha</taxon>
        <taxon>Strongyloidea</taxon>
        <taxon>Heligmosomidae</taxon>
        <taxon>Heligmosomoides</taxon>
    </lineage>
</organism>
<accession>A0A3P8BSQ5</accession>
<dbReference type="Proteomes" id="UP000050761">
    <property type="component" value="Unassembled WGS sequence"/>
</dbReference>
<name>A0A183G6R7_HELPZ</name>
<evidence type="ECO:0000313" key="2">
    <source>
        <dbReference type="Proteomes" id="UP000050761"/>
    </source>
</evidence>